<organism evidence="17 18">
    <name type="scientific">SAR86 cluster bacterium</name>
    <dbReference type="NCBI Taxonomy" id="2030880"/>
    <lineage>
        <taxon>Bacteria</taxon>
        <taxon>Pseudomonadati</taxon>
        <taxon>Pseudomonadota</taxon>
        <taxon>Gammaproteobacteria</taxon>
        <taxon>SAR86 cluster</taxon>
    </lineage>
</organism>
<keyword evidence="7 15" id="KW-0479">Metal-binding</keyword>
<comment type="pathway">
    <text evidence="1 15">Amino-acid biosynthesis; L-lysine biosynthesis via DAP pathway; LL-2,6-diaminopimelate from (S)-tetrahydrodipicolinate (succinylase route): step 3/3.</text>
</comment>
<evidence type="ECO:0000256" key="5">
    <source>
        <dbReference type="ARBA" id="ARBA00022391"/>
    </source>
</evidence>
<evidence type="ECO:0000256" key="11">
    <source>
        <dbReference type="ARBA" id="ARBA00023154"/>
    </source>
</evidence>
<dbReference type="NCBIfam" id="NF009557">
    <property type="entry name" value="PRK13009.1"/>
    <property type="match status" value="1"/>
</dbReference>
<dbReference type="NCBIfam" id="TIGR01246">
    <property type="entry name" value="dapE_proteo"/>
    <property type="match status" value="1"/>
</dbReference>
<dbReference type="InterPro" id="IPR002933">
    <property type="entry name" value="Peptidase_M20"/>
</dbReference>
<feature type="binding site" evidence="15">
    <location>
        <position position="96"/>
    </location>
    <ligand>
        <name>Zn(2+)</name>
        <dbReference type="ChEBI" id="CHEBI:29105"/>
        <label>2</label>
    </ligand>
</feature>
<keyword evidence="10 15" id="KW-0220">Diaminopimelate biosynthesis</keyword>
<dbReference type="PANTHER" id="PTHR43808">
    <property type="entry name" value="ACETYLORNITHINE DEACETYLASE"/>
    <property type="match status" value="1"/>
</dbReference>
<dbReference type="EMBL" id="SHBG01000011">
    <property type="protein sequence ID" value="RZO25135.1"/>
    <property type="molecule type" value="Genomic_DNA"/>
</dbReference>
<keyword evidence="12 15" id="KW-0170">Cobalt</keyword>
<feature type="binding site" evidence="15">
    <location>
        <position position="346"/>
    </location>
    <ligand>
        <name>Zn(2+)</name>
        <dbReference type="ChEBI" id="CHEBI:29105"/>
        <label>2</label>
    </ligand>
</feature>
<dbReference type="UniPathway" id="UPA00034">
    <property type="reaction ID" value="UER00021"/>
</dbReference>
<dbReference type="PROSITE" id="PS00759">
    <property type="entry name" value="ARGE_DAPE_CPG2_2"/>
    <property type="match status" value="1"/>
</dbReference>
<dbReference type="Gene3D" id="3.40.630.10">
    <property type="entry name" value="Zn peptidases"/>
    <property type="match status" value="2"/>
</dbReference>
<accession>A0A520MV64</accession>
<keyword evidence="11 15" id="KW-0457">Lysine biosynthesis</keyword>
<evidence type="ECO:0000256" key="15">
    <source>
        <dbReference type="HAMAP-Rule" id="MF_01690"/>
    </source>
</evidence>
<dbReference type="Pfam" id="PF07687">
    <property type="entry name" value="M20_dimer"/>
    <property type="match status" value="1"/>
</dbReference>
<dbReference type="SUPFAM" id="SSF55031">
    <property type="entry name" value="Bacterial exopeptidase dimerisation domain"/>
    <property type="match status" value="1"/>
</dbReference>
<gene>
    <name evidence="15" type="primary">dapE</name>
    <name evidence="17" type="ORF">EVA94_01785</name>
</gene>
<name>A0A520MV64_9GAMM</name>
<evidence type="ECO:0000256" key="10">
    <source>
        <dbReference type="ARBA" id="ARBA00022915"/>
    </source>
</evidence>
<evidence type="ECO:0000256" key="6">
    <source>
        <dbReference type="ARBA" id="ARBA00022605"/>
    </source>
</evidence>
<dbReference type="GO" id="GO:0009014">
    <property type="term" value="F:succinyl-diaminopimelate desuccinylase activity"/>
    <property type="evidence" value="ECO:0007669"/>
    <property type="project" value="UniProtKB-UniRule"/>
</dbReference>
<evidence type="ECO:0000256" key="8">
    <source>
        <dbReference type="ARBA" id="ARBA00022801"/>
    </source>
</evidence>
<dbReference type="GO" id="GO:0006526">
    <property type="term" value="P:L-arginine biosynthetic process"/>
    <property type="evidence" value="ECO:0007669"/>
    <property type="project" value="TreeGrafter"/>
</dbReference>
<keyword evidence="8 15" id="KW-0378">Hydrolase</keyword>
<evidence type="ECO:0000256" key="9">
    <source>
        <dbReference type="ARBA" id="ARBA00022833"/>
    </source>
</evidence>
<dbReference type="GO" id="GO:0019877">
    <property type="term" value="P:diaminopimelate biosynthetic process"/>
    <property type="evidence" value="ECO:0007669"/>
    <property type="project" value="UniProtKB-UniRule"/>
</dbReference>
<feature type="domain" description="Peptidase M20 dimerisation" evidence="16">
    <location>
        <begin position="173"/>
        <end position="280"/>
    </location>
</feature>
<dbReference type="InterPro" id="IPR036264">
    <property type="entry name" value="Bact_exopeptidase_dim_dom"/>
</dbReference>
<sequence length="375" mass="42004">MIELLQKLIQIKSISPKDMGCFDLIEAELKQLNFRCERINYQNVENLYATIGDSGKLFCFLGHTDVVPTGPEEKWKYPPFSATIDGDILYGRGTADMKAPVAAFIESAKEFLNLKEKLNFRLAILLTSNEEGTSKDGFIDKIIEKMIQDDEIIDFCLVGEPTSSEKVADCLRIGRRGSLGGSLKIFGKQGHIAYPEKVVNPILLSGELISKLNKKVWDNGNAAFDPTSFQISNINSGTGAHNVVPGELELIFNFRFSTESTEESLKADFESILNELHLNYHIDWDLNGNPYYTKDNFFKDIVSNSVEEITGYSPELNAKGGTSDGRFVAQMDTEIIELGPVNKSIHQIDEHVKISELLILKDIYKKILSNLNQSF</sequence>
<evidence type="ECO:0000256" key="13">
    <source>
        <dbReference type="ARBA" id="ARBA00031891"/>
    </source>
</evidence>
<keyword evidence="6 15" id="KW-0028">Amino-acid biosynthesis</keyword>
<dbReference type="InterPro" id="IPR005941">
    <property type="entry name" value="DapE_proteobac"/>
</dbReference>
<dbReference type="HAMAP" id="MF_01690">
    <property type="entry name" value="DapE"/>
    <property type="match status" value="1"/>
</dbReference>
<dbReference type="InterPro" id="IPR001261">
    <property type="entry name" value="ArgE/DapE_CS"/>
</dbReference>
<evidence type="ECO:0000256" key="4">
    <source>
        <dbReference type="ARBA" id="ARBA00011921"/>
    </source>
</evidence>
<comment type="similarity">
    <text evidence="2 15">Belongs to the peptidase M20A family. DapE subfamily.</text>
</comment>
<comment type="function">
    <text evidence="15">Catalyzes the hydrolysis of N-succinyl-L,L-diaminopimelic acid (SDAP), forming succinate and LL-2,6-diaminopimelate (DAP), an intermediate involved in the bacterial biosynthesis of lysine and meso-diaminopimelic acid, an essential component of bacterial cell walls.</text>
</comment>
<dbReference type="EC" id="3.5.1.18" evidence="4 15"/>
<evidence type="ECO:0000256" key="3">
    <source>
        <dbReference type="ARBA" id="ARBA00011738"/>
    </source>
</evidence>
<dbReference type="PANTHER" id="PTHR43808:SF31">
    <property type="entry name" value="N-ACETYL-L-CITRULLINE DEACETYLASE"/>
    <property type="match status" value="1"/>
</dbReference>
<evidence type="ECO:0000259" key="16">
    <source>
        <dbReference type="Pfam" id="PF07687"/>
    </source>
</evidence>
<dbReference type="GO" id="GO:0008270">
    <property type="term" value="F:zinc ion binding"/>
    <property type="evidence" value="ECO:0007669"/>
    <property type="project" value="UniProtKB-UniRule"/>
</dbReference>
<dbReference type="InterPro" id="IPR050072">
    <property type="entry name" value="Peptidase_M20A"/>
</dbReference>
<dbReference type="InterPro" id="IPR011650">
    <property type="entry name" value="Peptidase_M20_dimer"/>
</dbReference>
<evidence type="ECO:0000313" key="17">
    <source>
        <dbReference type="EMBL" id="RZO25135.1"/>
    </source>
</evidence>
<comment type="cofactor">
    <cofactor evidence="15">
        <name>Zn(2+)</name>
        <dbReference type="ChEBI" id="CHEBI:29105"/>
    </cofactor>
    <cofactor evidence="15">
        <name>Co(2+)</name>
        <dbReference type="ChEBI" id="CHEBI:48828"/>
    </cofactor>
    <text evidence="15">Binds 2 Zn(2+) or Co(2+) ions per subunit.</text>
</comment>
<dbReference type="AlphaFoldDB" id="A0A520MV64"/>
<dbReference type="GO" id="GO:0009089">
    <property type="term" value="P:lysine biosynthetic process via diaminopimelate"/>
    <property type="evidence" value="ECO:0007669"/>
    <property type="project" value="UniProtKB-UniRule"/>
</dbReference>
<dbReference type="Pfam" id="PF01546">
    <property type="entry name" value="Peptidase_M20"/>
    <property type="match status" value="1"/>
</dbReference>
<comment type="subunit">
    <text evidence="3 15">Homodimer.</text>
</comment>
<feature type="active site" description="Proton acceptor" evidence="15">
    <location>
        <position position="130"/>
    </location>
</feature>
<dbReference type="GO" id="GO:0050897">
    <property type="term" value="F:cobalt ion binding"/>
    <property type="evidence" value="ECO:0007669"/>
    <property type="project" value="UniProtKB-UniRule"/>
</dbReference>
<feature type="binding site" evidence="15">
    <location>
        <position position="131"/>
    </location>
    <ligand>
        <name>Zn(2+)</name>
        <dbReference type="ChEBI" id="CHEBI:29105"/>
        <label>2</label>
    </ligand>
</feature>
<evidence type="ECO:0000256" key="2">
    <source>
        <dbReference type="ARBA" id="ARBA00006746"/>
    </source>
</evidence>
<evidence type="ECO:0000256" key="12">
    <source>
        <dbReference type="ARBA" id="ARBA00023285"/>
    </source>
</evidence>
<comment type="catalytic activity">
    <reaction evidence="14 15">
        <text>N-succinyl-(2S,6S)-2,6-diaminopimelate + H2O = (2S,6S)-2,6-diaminopimelate + succinate</text>
        <dbReference type="Rhea" id="RHEA:22608"/>
        <dbReference type="ChEBI" id="CHEBI:15377"/>
        <dbReference type="ChEBI" id="CHEBI:30031"/>
        <dbReference type="ChEBI" id="CHEBI:57609"/>
        <dbReference type="ChEBI" id="CHEBI:58087"/>
        <dbReference type="EC" id="3.5.1.18"/>
    </reaction>
</comment>
<dbReference type="SUPFAM" id="SSF53187">
    <property type="entry name" value="Zn-dependent exopeptidases"/>
    <property type="match status" value="1"/>
</dbReference>
<dbReference type="GO" id="GO:0008777">
    <property type="term" value="F:acetylornithine deacetylase activity"/>
    <property type="evidence" value="ECO:0007669"/>
    <property type="project" value="TreeGrafter"/>
</dbReference>
<proteinExistence type="inferred from homology"/>
<protein>
    <recommendedName>
        <fullName evidence="5 15">Succinyl-diaminopimelate desuccinylase</fullName>
        <shortName evidence="15">SDAP desuccinylase</shortName>
        <ecNumber evidence="4 15">3.5.1.18</ecNumber>
    </recommendedName>
    <alternativeName>
        <fullName evidence="13 15">N-succinyl-LL-2,6-diaminoheptanedioate amidohydrolase</fullName>
    </alternativeName>
</protein>
<feature type="binding site" evidence="15">
    <location>
        <position position="63"/>
    </location>
    <ligand>
        <name>Zn(2+)</name>
        <dbReference type="ChEBI" id="CHEBI:29105"/>
        <label>1</label>
    </ligand>
</feature>
<evidence type="ECO:0000256" key="1">
    <source>
        <dbReference type="ARBA" id="ARBA00005130"/>
    </source>
</evidence>
<feature type="active site" evidence="15">
    <location>
        <position position="65"/>
    </location>
</feature>
<comment type="caution">
    <text evidence="17">The sequence shown here is derived from an EMBL/GenBank/DDBJ whole genome shotgun (WGS) entry which is preliminary data.</text>
</comment>
<keyword evidence="9 15" id="KW-0862">Zinc</keyword>
<reference evidence="17 18" key="1">
    <citation type="submission" date="2019-02" db="EMBL/GenBank/DDBJ databases">
        <title>Prokaryotic population dynamics and viral predation in marine succession experiment using metagenomics: the confinement effect.</title>
        <authorList>
            <person name="Haro-Moreno J.M."/>
            <person name="Rodriguez-Valera F."/>
            <person name="Lopez-Perez M."/>
        </authorList>
    </citation>
    <scope>NUCLEOTIDE SEQUENCE [LARGE SCALE GENOMIC DNA]</scope>
    <source>
        <strain evidence="17">MED-G161</strain>
    </source>
</reference>
<evidence type="ECO:0000256" key="14">
    <source>
        <dbReference type="ARBA" id="ARBA00051301"/>
    </source>
</evidence>
<dbReference type="CDD" id="cd03891">
    <property type="entry name" value="M20_DapE_proteobac"/>
    <property type="match status" value="1"/>
</dbReference>
<feature type="binding site" evidence="15">
    <location>
        <position position="160"/>
    </location>
    <ligand>
        <name>Zn(2+)</name>
        <dbReference type="ChEBI" id="CHEBI:29105"/>
        <label>1</label>
    </ligand>
</feature>
<feature type="binding site" evidence="15">
    <location>
        <position position="96"/>
    </location>
    <ligand>
        <name>Zn(2+)</name>
        <dbReference type="ChEBI" id="CHEBI:29105"/>
        <label>1</label>
    </ligand>
</feature>
<evidence type="ECO:0000313" key="18">
    <source>
        <dbReference type="Proteomes" id="UP000315498"/>
    </source>
</evidence>
<evidence type="ECO:0000256" key="7">
    <source>
        <dbReference type="ARBA" id="ARBA00022723"/>
    </source>
</evidence>
<dbReference type="Proteomes" id="UP000315498">
    <property type="component" value="Unassembled WGS sequence"/>
</dbReference>